<feature type="binding site" evidence="8">
    <location>
        <position position="43"/>
    </location>
    <ligand>
        <name>Mg(2+)</name>
        <dbReference type="ChEBI" id="CHEBI:18420"/>
    </ligand>
</feature>
<comment type="caution">
    <text evidence="11">The sequence shown here is derived from an EMBL/GenBank/DDBJ whole genome shotgun (WGS) entry which is preliminary data.</text>
</comment>
<dbReference type="Pfam" id="PF00035">
    <property type="entry name" value="dsrm"/>
    <property type="match status" value="1"/>
</dbReference>
<keyword evidence="3 8" id="KW-0507">mRNA processing</keyword>
<dbReference type="SMART" id="SM00358">
    <property type="entry name" value="DSRM"/>
    <property type="match status" value="1"/>
</dbReference>
<dbReference type="InterPro" id="IPR014720">
    <property type="entry name" value="dsRBD_dom"/>
</dbReference>
<dbReference type="Gene3D" id="3.30.160.20">
    <property type="match status" value="1"/>
</dbReference>
<evidence type="ECO:0000256" key="1">
    <source>
        <dbReference type="ARBA" id="ARBA00000109"/>
    </source>
</evidence>
<comment type="similarity">
    <text evidence="2">Belongs to the ribonuclease III family.</text>
</comment>
<evidence type="ECO:0000256" key="3">
    <source>
        <dbReference type="ARBA" id="ARBA00022664"/>
    </source>
</evidence>
<keyword evidence="8" id="KW-0479">Metal-binding</keyword>
<keyword evidence="8" id="KW-0963">Cytoplasm</keyword>
<comment type="function">
    <text evidence="8">Digests double-stranded RNA. Involved in the processing of primary rRNA transcript to yield the immediate precursors to the large and small rRNAs (23S and 16S). Processes some mRNAs, and tRNAs when they are encoded in the rRNA operon. Processes pre-crRNA and tracrRNA of type II CRISPR loci if present in the organism.</text>
</comment>
<dbReference type="InterPro" id="IPR000999">
    <property type="entry name" value="RNase_III_dom"/>
</dbReference>
<feature type="active site" evidence="8">
    <location>
        <position position="47"/>
    </location>
</feature>
<dbReference type="EC" id="3.1.26.3" evidence="8"/>
<feature type="domain" description="DRBM" evidence="9">
    <location>
        <begin position="157"/>
        <end position="225"/>
    </location>
</feature>
<comment type="subunit">
    <text evidence="8">Homodimer.</text>
</comment>
<evidence type="ECO:0000256" key="8">
    <source>
        <dbReference type="HAMAP-Rule" id="MF_00104"/>
    </source>
</evidence>
<dbReference type="CDD" id="cd10845">
    <property type="entry name" value="DSRM_RNAse_III_family"/>
    <property type="match status" value="1"/>
</dbReference>
<feature type="binding site" evidence="8">
    <location>
        <position position="119"/>
    </location>
    <ligand>
        <name>Mg(2+)</name>
        <dbReference type="ChEBI" id="CHEBI:18420"/>
    </ligand>
</feature>
<keyword evidence="4 8" id="KW-0540">Nuclease</keyword>
<evidence type="ECO:0000256" key="4">
    <source>
        <dbReference type="ARBA" id="ARBA00022722"/>
    </source>
</evidence>
<dbReference type="EMBL" id="BAABLW010000007">
    <property type="protein sequence ID" value="GAA4927739.1"/>
    <property type="molecule type" value="Genomic_DNA"/>
</dbReference>
<comment type="cofactor">
    <cofactor evidence="8">
        <name>Mg(2+)</name>
        <dbReference type="ChEBI" id="CHEBI:18420"/>
    </cofactor>
</comment>
<dbReference type="NCBIfam" id="TIGR02191">
    <property type="entry name" value="RNaseIII"/>
    <property type="match status" value="1"/>
</dbReference>
<keyword evidence="5 8" id="KW-0255">Endonuclease</keyword>
<gene>
    <name evidence="8 11" type="primary">rnc</name>
    <name evidence="11" type="ORF">GCM10025790_27500</name>
</gene>
<protein>
    <recommendedName>
        <fullName evidence="8">Ribonuclease 3</fullName>
        <ecNumber evidence="8">3.1.26.3</ecNumber>
    </recommendedName>
    <alternativeName>
        <fullName evidence="8">Ribonuclease III</fullName>
        <shortName evidence="8">RNase III</shortName>
    </alternativeName>
</protein>
<sequence length="254" mass="27179">MADTNELLKSLGVHIDPGTLRLALTHRSFAYENEGLPTNERLEFLGDSVLGLAVTDFLYRAFEDLPEGDLAKLRAALVSTRALARIARSLGVGPHIRLGEGEMRTKGAEKDSILADTMEALIGAAYLSTNIETARQLVLRLVTPLLQDKEAMTAGKDWKTTVQELAAERGLGDIKYLIEDFGPDHNKSFTATLVIGGVSYGNGAGPSKKEAEREAARVTVEQLTSGEGQADILTLVLGRFEAAPSLSGQGEVSG</sequence>
<name>A0ABP9G3S8_9MICC</name>
<dbReference type="PANTHER" id="PTHR11207">
    <property type="entry name" value="RIBONUCLEASE III"/>
    <property type="match status" value="1"/>
</dbReference>
<feature type="active site" evidence="8">
    <location>
        <position position="119"/>
    </location>
</feature>
<dbReference type="CDD" id="cd00593">
    <property type="entry name" value="RIBOc"/>
    <property type="match status" value="1"/>
</dbReference>
<accession>A0ABP9G3S8</accession>
<evidence type="ECO:0000259" key="10">
    <source>
        <dbReference type="PROSITE" id="PS50142"/>
    </source>
</evidence>
<keyword evidence="8" id="KW-0460">Magnesium</keyword>
<evidence type="ECO:0000313" key="12">
    <source>
        <dbReference type="Proteomes" id="UP001500368"/>
    </source>
</evidence>
<evidence type="ECO:0000256" key="6">
    <source>
        <dbReference type="ARBA" id="ARBA00022801"/>
    </source>
</evidence>
<dbReference type="InterPro" id="IPR036389">
    <property type="entry name" value="RNase_III_sf"/>
</dbReference>
<keyword evidence="7 8" id="KW-0694">RNA-binding</keyword>
<keyword evidence="8" id="KW-0698">rRNA processing</keyword>
<keyword evidence="8" id="KW-0699">rRNA-binding</keyword>
<dbReference type="Proteomes" id="UP001500368">
    <property type="component" value="Unassembled WGS sequence"/>
</dbReference>
<dbReference type="SUPFAM" id="SSF69065">
    <property type="entry name" value="RNase III domain-like"/>
    <property type="match status" value="1"/>
</dbReference>
<evidence type="ECO:0000259" key="9">
    <source>
        <dbReference type="PROSITE" id="PS50137"/>
    </source>
</evidence>
<evidence type="ECO:0000256" key="7">
    <source>
        <dbReference type="ARBA" id="ARBA00022884"/>
    </source>
</evidence>
<evidence type="ECO:0000256" key="2">
    <source>
        <dbReference type="ARBA" id="ARBA00010183"/>
    </source>
</evidence>
<dbReference type="Pfam" id="PF14622">
    <property type="entry name" value="Ribonucleas_3_3"/>
    <property type="match status" value="1"/>
</dbReference>
<dbReference type="Gene3D" id="1.10.1520.10">
    <property type="entry name" value="Ribonuclease III domain"/>
    <property type="match status" value="1"/>
</dbReference>
<dbReference type="InterPro" id="IPR011907">
    <property type="entry name" value="RNase_III"/>
</dbReference>
<organism evidence="11 12">
    <name type="scientific">Nesterenkonia rhizosphaerae</name>
    <dbReference type="NCBI Taxonomy" id="1348272"/>
    <lineage>
        <taxon>Bacteria</taxon>
        <taxon>Bacillati</taxon>
        <taxon>Actinomycetota</taxon>
        <taxon>Actinomycetes</taxon>
        <taxon>Micrococcales</taxon>
        <taxon>Micrococcaceae</taxon>
        <taxon>Nesterenkonia</taxon>
    </lineage>
</organism>
<keyword evidence="12" id="KW-1185">Reference proteome</keyword>
<dbReference type="RefSeq" id="WP_345478555.1">
    <property type="nucleotide sequence ID" value="NZ_BAABLW010000007.1"/>
</dbReference>
<reference evidence="12" key="1">
    <citation type="journal article" date="2019" name="Int. J. Syst. Evol. Microbiol.">
        <title>The Global Catalogue of Microorganisms (GCM) 10K type strain sequencing project: providing services to taxonomists for standard genome sequencing and annotation.</title>
        <authorList>
            <consortium name="The Broad Institute Genomics Platform"/>
            <consortium name="The Broad Institute Genome Sequencing Center for Infectious Disease"/>
            <person name="Wu L."/>
            <person name="Ma J."/>
        </authorList>
    </citation>
    <scope>NUCLEOTIDE SEQUENCE [LARGE SCALE GENOMIC DNA]</scope>
    <source>
        <strain evidence="12">JCM 19129</strain>
    </source>
</reference>
<comment type="subcellular location">
    <subcellularLocation>
        <location evidence="8">Cytoplasm</location>
    </subcellularLocation>
</comment>
<comment type="catalytic activity">
    <reaction evidence="1 8">
        <text>Endonucleolytic cleavage to 5'-phosphomonoester.</text>
        <dbReference type="EC" id="3.1.26.3"/>
    </reaction>
</comment>
<dbReference type="PROSITE" id="PS50137">
    <property type="entry name" value="DS_RBD"/>
    <property type="match status" value="1"/>
</dbReference>
<dbReference type="HAMAP" id="MF_00104">
    <property type="entry name" value="RNase_III"/>
    <property type="match status" value="1"/>
</dbReference>
<keyword evidence="6 8" id="KW-0378">Hydrolase</keyword>
<dbReference type="PROSITE" id="PS50142">
    <property type="entry name" value="RNASE_3_2"/>
    <property type="match status" value="1"/>
</dbReference>
<evidence type="ECO:0000256" key="5">
    <source>
        <dbReference type="ARBA" id="ARBA00022759"/>
    </source>
</evidence>
<feature type="binding site" evidence="8">
    <location>
        <position position="116"/>
    </location>
    <ligand>
        <name>Mg(2+)</name>
        <dbReference type="ChEBI" id="CHEBI:18420"/>
    </ligand>
</feature>
<dbReference type="SMART" id="SM00535">
    <property type="entry name" value="RIBOc"/>
    <property type="match status" value="1"/>
</dbReference>
<proteinExistence type="inferred from homology"/>
<evidence type="ECO:0000313" key="11">
    <source>
        <dbReference type="EMBL" id="GAA4927739.1"/>
    </source>
</evidence>
<dbReference type="PROSITE" id="PS00517">
    <property type="entry name" value="RNASE_3_1"/>
    <property type="match status" value="1"/>
</dbReference>
<feature type="domain" description="RNase III" evidence="10">
    <location>
        <begin position="4"/>
        <end position="130"/>
    </location>
</feature>
<dbReference type="SUPFAM" id="SSF54768">
    <property type="entry name" value="dsRNA-binding domain-like"/>
    <property type="match status" value="1"/>
</dbReference>
<dbReference type="PANTHER" id="PTHR11207:SF0">
    <property type="entry name" value="RIBONUCLEASE 3"/>
    <property type="match status" value="1"/>
</dbReference>
<keyword evidence="8" id="KW-0819">tRNA processing</keyword>